<dbReference type="EMBL" id="LKMD01000100">
    <property type="protein sequence ID" value="PIB00935.1"/>
    <property type="molecule type" value="Genomic_DNA"/>
</dbReference>
<feature type="compositionally biased region" description="Basic and acidic residues" evidence="2">
    <location>
        <begin position="491"/>
        <end position="512"/>
    </location>
</feature>
<feature type="compositionally biased region" description="Low complexity" evidence="2">
    <location>
        <begin position="155"/>
        <end position="176"/>
    </location>
</feature>
<feature type="compositionally biased region" description="Pro residues" evidence="2">
    <location>
        <begin position="739"/>
        <end position="751"/>
    </location>
</feature>
<dbReference type="AlphaFoldDB" id="A0A2G5I831"/>
<dbReference type="InterPro" id="IPR000504">
    <property type="entry name" value="RRM_dom"/>
</dbReference>
<keyword evidence="7" id="KW-1185">Reference proteome</keyword>
<feature type="compositionally biased region" description="Low complexity" evidence="2">
    <location>
        <begin position="21"/>
        <end position="30"/>
    </location>
</feature>
<evidence type="ECO:0000256" key="2">
    <source>
        <dbReference type="SAM" id="MobiDB-lite"/>
    </source>
</evidence>
<dbReference type="Pfam" id="PF00076">
    <property type="entry name" value="RRM_1"/>
    <property type="match status" value="1"/>
</dbReference>
<keyword evidence="1" id="KW-0694">RNA-binding</keyword>
<evidence type="ECO:0000313" key="6">
    <source>
        <dbReference type="Proteomes" id="UP000230605"/>
    </source>
</evidence>
<feature type="compositionally biased region" description="Low complexity" evidence="2">
    <location>
        <begin position="337"/>
        <end position="353"/>
    </location>
</feature>
<dbReference type="Gene3D" id="3.30.70.330">
    <property type="match status" value="1"/>
</dbReference>
<feature type="region of interest" description="Disordered" evidence="2">
    <location>
        <begin position="677"/>
        <end position="834"/>
    </location>
</feature>
<feature type="compositionally biased region" description="Low complexity" evidence="2">
    <location>
        <begin position="513"/>
        <end position="522"/>
    </location>
</feature>
<dbReference type="InterPro" id="IPR052600">
    <property type="entry name" value="Nuc_rcpt_coact/corep"/>
</dbReference>
<feature type="compositionally biased region" description="Basic and acidic residues" evidence="2">
    <location>
        <begin position="542"/>
        <end position="557"/>
    </location>
</feature>
<feature type="compositionally biased region" description="Basic and acidic residues" evidence="2">
    <location>
        <begin position="523"/>
        <end position="533"/>
    </location>
</feature>
<feature type="compositionally biased region" description="Polar residues" evidence="2">
    <location>
        <begin position="289"/>
        <end position="301"/>
    </location>
</feature>
<dbReference type="PROSITE" id="PS50102">
    <property type="entry name" value="RRM"/>
    <property type="match status" value="1"/>
</dbReference>
<feature type="compositionally biased region" description="Basic and acidic residues" evidence="2">
    <location>
        <begin position="463"/>
        <end position="480"/>
    </location>
</feature>
<organism evidence="4 6">
    <name type="scientific">Cercospora beticola</name>
    <name type="common">Sugarbeet leaf spot fungus</name>
    <dbReference type="NCBI Taxonomy" id="122368"/>
    <lineage>
        <taxon>Eukaryota</taxon>
        <taxon>Fungi</taxon>
        <taxon>Dikarya</taxon>
        <taxon>Ascomycota</taxon>
        <taxon>Pezizomycotina</taxon>
        <taxon>Dothideomycetes</taxon>
        <taxon>Dothideomycetidae</taxon>
        <taxon>Mycosphaerellales</taxon>
        <taxon>Mycosphaerellaceae</taxon>
        <taxon>Cercospora</taxon>
    </lineage>
</organism>
<feature type="compositionally biased region" description="Low complexity" evidence="2">
    <location>
        <begin position="756"/>
        <end position="770"/>
    </location>
</feature>
<feature type="compositionally biased region" description="Low complexity" evidence="2">
    <location>
        <begin position="679"/>
        <end position="707"/>
    </location>
</feature>
<feature type="domain" description="RRM" evidence="3">
    <location>
        <begin position="401"/>
        <end position="472"/>
    </location>
</feature>
<dbReference type="Proteomes" id="UP001302367">
    <property type="component" value="Chromosome 2"/>
</dbReference>
<evidence type="ECO:0000259" key="3">
    <source>
        <dbReference type="PROSITE" id="PS50102"/>
    </source>
</evidence>
<feature type="compositionally biased region" description="Basic and acidic residues" evidence="2">
    <location>
        <begin position="139"/>
        <end position="148"/>
    </location>
</feature>
<feature type="compositionally biased region" description="Polar residues" evidence="2">
    <location>
        <begin position="309"/>
        <end position="336"/>
    </location>
</feature>
<feature type="compositionally biased region" description="Low complexity" evidence="2">
    <location>
        <begin position="789"/>
        <end position="811"/>
    </location>
</feature>
<proteinExistence type="predicted"/>
<feature type="region of interest" description="Disordered" evidence="2">
    <location>
        <begin position="289"/>
        <end position="371"/>
    </location>
</feature>
<dbReference type="Proteomes" id="UP000230605">
    <property type="component" value="Chromosome 1"/>
</dbReference>
<dbReference type="SMART" id="SM00360">
    <property type="entry name" value="RRM"/>
    <property type="match status" value="1"/>
</dbReference>
<gene>
    <name evidence="4" type="ORF">CB0940_02142</name>
    <name evidence="5" type="ORF">RHO25_002337</name>
</gene>
<dbReference type="EMBL" id="LKMD01000100">
    <property type="protein sequence ID" value="PIB00934.1"/>
    <property type="molecule type" value="Genomic_DNA"/>
</dbReference>
<dbReference type="PANTHER" id="PTHR23295">
    <property type="entry name" value="NUCLEAR RECEPTOR COACTIVATOR 5-RELATED"/>
    <property type="match status" value="1"/>
</dbReference>
<name>A0A2G5I831_CERBT</name>
<evidence type="ECO:0000313" key="7">
    <source>
        <dbReference type="Proteomes" id="UP001302367"/>
    </source>
</evidence>
<feature type="region of interest" description="Disordered" evidence="2">
    <location>
        <begin position="463"/>
        <end position="567"/>
    </location>
</feature>
<feature type="compositionally biased region" description="Polar residues" evidence="2">
    <location>
        <begin position="82"/>
        <end position="92"/>
    </location>
</feature>
<protein>
    <submittedName>
        <fullName evidence="4">Putative RNA-binding protein</fullName>
    </submittedName>
</protein>
<evidence type="ECO:0000313" key="4">
    <source>
        <dbReference type="EMBL" id="PIB00935.1"/>
    </source>
</evidence>
<feature type="compositionally biased region" description="Low complexity" evidence="2">
    <location>
        <begin position="723"/>
        <end position="738"/>
    </location>
</feature>
<dbReference type="InterPro" id="IPR012677">
    <property type="entry name" value="Nucleotide-bd_a/b_plait_sf"/>
</dbReference>
<feature type="compositionally biased region" description="Pro residues" evidence="2">
    <location>
        <begin position="708"/>
        <end position="722"/>
    </location>
</feature>
<dbReference type="OrthoDB" id="10044938at2759"/>
<dbReference type="SUPFAM" id="SSF54928">
    <property type="entry name" value="RNA-binding domain, RBD"/>
    <property type="match status" value="1"/>
</dbReference>
<dbReference type="InterPro" id="IPR035979">
    <property type="entry name" value="RBD_domain_sf"/>
</dbReference>
<feature type="compositionally biased region" description="Pro residues" evidence="2">
    <location>
        <begin position="247"/>
        <end position="256"/>
    </location>
</feature>
<sequence>MTTNDTGSSAPPEPPEEAWLRSEPALLSPASPKPLHFPQPTSIPVLDKMMDVGFNQAEPHMNNAAMHDTELRPGAWRDPDDQNVTIPSPYSTGGNGDDLNRDESSAQQNGNDASNSTETATNGADAQTTNSNGFSHNADSSDHNDNKPHITSTQDAPADPSASAAEFAQNANALQASEVKTEPSQSTPIPGGVNVQALLDQLSSSIAAPAANSTPTNNGPDAASALSPSQSQADPAASLAGLASPSGLPPRPPPQDQPLINAAYVHSQHIRDYHPHAANPAVQAHNRANSTGNAADAQSHNFVPPVGAASNQATSGQNEQYQNQQSPVSATNTGSTPFAQQQPQQQPQFTPTREQPREHSPLAGTEDIPWTPETQRKYDYFMNEERRYVNEARWDQFPPGSRLFVGNLSSEKVTKRDIFHVFHHFGEIAQISIKQAYGFVQFLRVEDCMRALSAEQGRQIRDKRIHLEISKPQKPPRDKQQNQNQGRRSRSPYDNRRNDRNSNGRGRGRDGGRNYNRSPSPRDYGRRRDDRYRTRSRSPGYGRDDRYRDHGSRRSPDYDDLPLPRRQPRDVPEVQIIALEGLERDFLSWVEKAFSSRGVRVDVLTISARLNEDAVIRRQIVEGVLAISKLRRVNQDTGRIGLTIFKRAGGNRDVQFEEYDNLDPPICAELVMRERNSLAQPPSTPSYAAPPAQYAPSGQAPSAYPYQQQPPPAQYGAPPPSAYPHSYGQPPAPYNAAPPHAPPPGYPPGYPPKADASNLQNLLSTLSTASPQVPGAHPYAQPGFPPPQQQQYQGQYPPGPPQASAAAQQPPSGLPPAPPNMADILARLGTYNRS</sequence>
<dbReference type="PANTHER" id="PTHR23295:SF6">
    <property type="entry name" value="NEOSIN, ISOFORM A"/>
    <property type="match status" value="1"/>
</dbReference>
<evidence type="ECO:0000313" key="5">
    <source>
        <dbReference type="EMBL" id="WPA97726.1"/>
    </source>
</evidence>
<feature type="compositionally biased region" description="Low complexity" evidence="2">
    <location>
        <begin position="203"/>
        <end position="246"/>
    </location>
</feature>
<feature type="region of interest" description="Disordered" evidence="2">
    <location>
        <begin position="1"/>
        <end position="260"/>
    </location>
</feature>
<feature type="compositionally biased region" description="Polar residues" evidence="2">
    <location>
        <begin position="105"/>
        <end position="138"/>
    </location>
</feature>
<dbReference type="GO" id="GO:0003723">
    <property type="term" value="F:RNA binding"/>
    <property type="evidence" value="ECO:0007669"/>
    <property type="project" value="UniProtKB-UniRule"/>
</dbReference>
<reference evidence="4 6" key="1">
    <citation type="submission" date="2015-10" db="EMBL/GenBank/DDBJ databases">
        <title>The cercosporin biosynthetic gene cluster was horizontally transferred to several fungal lineages and shown to be expanded in Cercospora beticola based on microsynteny with recipient genomes.</title>
        <authorList>
            <person name="De Jonge R."/>
            <person name="Ebert M.K."/>
            <person name="Suttle J.C."/>
            <person name="Jurick Ii W.M."/>
            <person name="Secor G.A."/>
            <person name="Thomma B.P."/>
            <person name="Van De Peer Y."/>
            <person name="Bolton M.D."/>
        </authorList>
    </citation>
    <scope>NUCLEOTIDE SEQUENCE [LARGE SCALE GENOMIC DNA]</scope>
    <source>
        <strain evidence="4 6">09-40</strain>
    </source>
</reference>
<reference evidence="5 7" key="2">
    <citation type="submission" date="2023-09" db="EMBL/GenBank/DDBJ databases">
        <title>Complete-Gapless Cercospora beticola genome.</title>
        <authorList>
            <person name="Wyatt N.A."/>
            <person name="Spanner R.E."/>
            <person name="Bolton M.D."/>
        </authorList>
    </citation>
    <scope>NUCLEOTIDE SEQUENCE [LARGE SCALE GENOMIC DNA]</scope>
    <source>
        <strain evidence="5">Cb09-40</strain>
    </source>
</reference>
<accession>A0A2G5I831</accession>
<feature type="compositionally biased region" description="Basic and acidic residues" evidence="2">
    <location>
        <begin position="67"/>
        <end position="80"/>
    </location>
</feature>
<evidence type="ECO:0000256" key="1">
    <source>
        <dbReference type="PROSITE-ProRule" id="PRU00176"/>
    </source>
</evidence>
<dbReference type="EMBL" id="CP134185">
    <property type="protein sequence ID" value="WPA97726.1"/>
    <property type="molecule type" value="Genomic_DNA"/>
</dbReference>